<proteinExistence type="predicted"/>
<feature type="domain" description="Protein kinase" evidence="2">
    <location>
        <begin position="106"/>
        <end position="490"/>
    </location>
</feature>
<evidence type="ECO:0000259" key="2">
    <source>
        <dbReference type="PROSITE" id="PS50011"/>
    </source>
</evidence>
<dbReference type="SMART" id="SM00220">
    <property type="entry name" value="S_TKc"/>
    <property type="match status" value="1"/>
</dbReference>
<dbReference type="GO" id="GO:0007165">
    <property type="term" value="P:signal transduction"/>
    <property type="evidence" value="ECO:0007669"/>
    <property type="project" value="TreeGrafter"/>
</dbReference>
<feature type="region of interest" description="Disordered" evidence="1">
    <location>
        <begin position="490"/>
        <end position="578"/>
    </location>
</feature>
<keyword evidence="4" id="KW-1185">Reference proteome</keyword>
<feature type="compositionally biased region" description="Low complexity" evidence="1">
    <location>
        <begin position="562"/>
        <end position="577"/>
    </location>
</feature>
<feature type="region of interest" description="Disordered" evidence="1">
    <location>
        <begin position="1"/>
        <end position="21"/>
    </location>
</feature>
<feature type="compositionally biased region" description="Pro residues" evidence="1">
    <location>
        <begin position="498"/>
        <end position="508"/>
    </location>
</feature>
<reference evidence="3" key="1">
    <citation type="submission" date="2023-02" db="EMBL/GenBank/DDBJ databases">
        <title>Colletotrichum kahawae CIFC_Que2 genome sequencing and assembly.</title>
        <authorList>
            <person name="Baroncelli R."/>
        </authorList>
    </citation>
    <scope>NUCLEOTIDE SEQUENCE</scope>
    <source>
        <strain evidence="3">CIFC_Que2</strain>
    </source>
</reference>
<protein>
    <recommendedName>
        <fullName evidence="2">Protein kinase domain-containing protein</fullName>
    </recommendedName>
</protein>
<dbReference type="EMBL" id="VYYT01000289">
    <property type="protein sequence ID" value="KAK2747473.1"/>
    <property type="molecule type" value="Genomic_DNA"/>
</dbReference>
<evidence type="ECO:0000256" key="1">
    <source>
        <dbReference type="SAM" id="MobiDB-lite"/>
    </source>
</evidence>
<feature type="compositionally biased region" description="Polar residues" evidence="1">
    <location>
        <begin position="874"/>
        <end position="885"/>
    </location>
</feature>
<accession>A0AAD9Y7G0</accession>
<dbReference type="AlphaFoldDB" id="A0AAD9Y7G0"/>
<dbReference type="InterPro" id="IPR052751">
    <property type="entry name" value="Plant_MAPKKK"/>
</dbReference>
<feature type="compositionally biased region" description="Low complexity" evidence="1">
    <location>
        <begin position="770"/>
        <end position="813"/>
    </location>
</feature>
<feature type="compositionally biased region" description="Acidic residues" evidence="1">
    <location>
        <begin position="514"/>
        <end position="523"/>
    </location>
</feature>
<dbReference type="InterPro" id="IPR000719">
    <property type="entry name" value="Prot_kinase_dom"/>
</dbReference>
<feature type="compositionally biased region" description="Pro residues" evidence="1">
    <location>
        <begin position="725"/>
        <end position="769"/>
    </location>
</feature>
<dbReference type="InterPro" id="IPR011009">
    <property type="entry name" value="Kinase-like_dom_sf"/>
</dbReference>
<evidence type="ECO:0000313" key="4">
    <source>
        <dbReference type="Proteomes" id="UP001281614"/>
    </source>
</evidence>
<name>A0AAD9Y7G0_COLKA</name>
<feature type="compositionally biased region" description="Low complexity" evidence="1">
    <location>
        <begin position="656"/>
        <end position="677"/>
    </location>
</feature>
<feature type="compositionally biased region" description="Low complexity" evidence="1">
    <location>
        <begin position="707"/>
        <end position="724"/>
    </location>
</feature>
<dbReference type="GO" id="GO:0005524">
    <property type="term" value="F:ATP binding"/>
    <property type="evidence" value="ECO:0007669"/>
    <property type="project" value="InterPro"/>
</dbReference>
<dbReference type="SUPFAM" id="SSF56112">
    <property type="entry name" value="Protein kinase-like (PK-like)"/>
    <property type="match status" value="1"/>
</dbReference>
<dbReference type="GO" id="GO:0004672">
    <property type="term" value="F:protein kinase activity"/>
    <property type="evidence" value="ECO:0007669"/>
    <property type="project" value="InterPro"/>
</dbReference>
<comment type="caution">
    <text evidence="3">The sequence shown here is derived from an EMBL/GenBank/DDBJ whole genome shotgun (WGS) entry which is preliminary data.</text>
</comment>
<sequence>MANNQANPMAGNNMAGPAPQALDSQEKNRQLVMNRTRLDGARIRGDILVKGQDGSTIIAQPLGQLNPMHTARSPYAGRQYMGDIHQEIAQQKYGPEGNRMAKGYGITLKKILAAGGFGIAALVEHRSDRNVRTECVMKIEKTRPASTYDSVKLEQKALNKFKGAKHIVQILDFTKEISDKRDAENAGKKPYVSRSSVEDRDKNWDIRVQRDRSFILMEYANGQSLHTWLTKSSRSGRPWPNKSLWLLFKCLVKGLIGIGYPPKENYQRDHPDWNPNNPIEESIPGTQKPQQTVHFDLDPKNVLVSFEPHGPMPLFKISDFGCAKFFDEANQKPDEFTEEVFWRCRSLGKPGYHTPEQFSRAWDSFRPFNDGGNNMFLGGNKPPIAGNYGMHSNVYQVGVIMWCAITGAKFQDPVVGWPVAGEVTYGCALGDPRFSHIDGTLRQAVAMCLVDDPAARPTLIYLDGMIDFRLRDQTGLESDDHVARWANQFFSTPRVPGDGPPPPPPPPQTKNGEEYDTDDDEDEPIRTGDKRKRTGKDGNPQQRASVLRLKTVHNPAPGTIQQGGQQQQQQQYQPQQQMTMDQIVPGTMVPMPQRQEGLDFLHDRQQPPPQQMIIDAFHDVELPDATPIEKQPPQTFSRMAYPRGRGQEPVPPPPVLQQEVPLEQPGGQQPGQQQPGGQQPGGGPGHQRGPSLNPAAATFRPNGLFANQNNGLPVQGQQPQQQWQPPNPNPPPVFIPPPGLPLPLPGLPVPPPGLPLPPQWQPYVNPFPAPMQQQQQQQPQRPWQPMNQNQNYYQNQNQFQFPFQPQQPQHPQQPQQPQPPHWRPNNRNTDAFAPLPYQQQQAGRYVTPFPPVQAPPQHWMPGQRKQLVPPIPNTDDTSGQQQQPPQDERSYRQKLIDKYVDDPYPDIASDDLEMHLGPFEDLSAV</sequence>
<dbReference type="Proteomes" id="UP001281614">
    <property type="component" value="Unassembled WGS sequence"/>
</dbReference>
<feature type="region of interest" description="Disordered" evidence="1">
    <location>
        <begin position="619"/>
        <end position="892"/>
    </location>
</feature>
<dbReference type="PANTHER" id="PTHR48011:SF4">
    <property type="entry name" value="MITOGEN-ACTIVATED PROTEIN KINASE KINASE KINASE 19"/>
    <property type="match status" value="1"/>
</dbReference>
<evidence type="ECO:0000313" key="3">
    <source>
        <dbReference type="EMBL" id="KAK2747473.1"/>
    </source>
</evidence>
<dbReference type="PANTHER" id="PTHR48011">
    <property type="entry name" value="CCR4-NOT TRANSCRIPTIONAL COMPLEX SUBUNIT CAF120-RELATED"/>
    <property type="match status" value="1"/>
</dbReference>
<dbReference type="PROSITE" id="PS50011">
    <property type="entry name" value="PROTEIN_KINASE_DOM"/>
    <property type="match status" value="1"/>
</dbReference>
<dbReference type="Gene3D" id="1.10.510.10">
    <property type="entry name" value="Transferase(Phosphotransferase) domain 1"/>
    <property type="match status" value="2"/>
</dbReference>
<organism evidence="3 4">
    <name type="scientific">Colletotrichum kahawae</name>
    <name type="common">Coffee berry disease fungus</name>
    <dbReference type="NCBI Taxonomy" id="34407"/>
    <lineage>
        <taxon>Eukaryota</taxon>
        <taxon>Fungi</taxon>
        <taxon>Dikarya</taxon>
        <taxon>Ascomycota</taxon>
        <taxon>Pezizomycotina</taxon>
        <taxon>Sordariomycetes</taxon>
        <taxon>Hypocreomycetidae</taxon>
        <taxon>Glomerellales</taxon>
        <taxon>Glomerellaceae</taxon>
        <taxon>Colletotrichum</taxon>
        <taxon>Colletotrichum gloeosporioides species complex</taxon>
    </lineage>
</organism>
<gene>
    <name evidence="3" type="ORF">CKAH01_06650</name>
</gene>